<feature type="binding site" evidence="2">
    <location>
        <position position="104"/>
    </location>
    <ligand>
        <name>Fe cation</name>
        <dbReference type="ChEBI" id="CHEBI:24875"/>
    </ligand>
</feature>
<evidence type="ECO:0000256" key="3">
    <source>
        <dbReference type="RuleBase" id="RU003457"/>
    </source>
</evidence>
<keyword evidence="2" id="KW-0479">Metal-binding</keyword>
<evidence type="ECO:0000259" key="4">
    <source>
        <dbReference type="Pfam" id="PF02678"/>
    </source>
</evidence>
<dbReference type="InterPro" id="IPR003829">
    <property type="entry name" value="Pirin_N_dom"/>
</dbReference>
<dbReference type="GO" id="GO:0046872">
    <property type="term" value="F:metal ion binding"/>
    <property type="evidence" value="ECO:0007669"/>
    <property type="project" value="UniProtKB-KW"/>
</dbReference>
<dbReference type="RefSeq" id="WP_137342338.1">
    <property type="nucleotide sequence ID" value="NZ_BSQH01000009.1"/>
</dbReference>
<dbReference type="PANTHER" id="PTHR43594">
    <property type="entry name" value="QUERCETIN 2,3-DIOXYGENASE"/>
    <property type="match status" value="1"/>
</dbReference>
<dbReference type="InterPro" id="IPR014710">
    <property type="entry name" value="RmlC-like_jellyroll"/>
</dbReference>
<evidence type="ECO:0000313" key="6">
    <source>
        <dbReference type="EMBL" id="TKT89706.1"/>
    </source>
</evidence>
<feature type="binding site" evidence="2">
    <location>
        <position position="60"/>
    </location>
    <ligand>
        <name>Fe cation</name>
        <dbReference type="ChEBI" id="CHEBI:24875"/>
    </ligand>
</feature>
<evidence type="ECO:0000256" key="2">
    <source>
        <dbReference type="PIRSR" id="PIRSR006232-1"/>
    </source>
</evidence>
<evidence type="ECO:0000256" key="1">
    <source>
        <dbReference type="ARBA" id="ARBA00008416"/>
    </source>
</evidence>
<dbReference type="Pfam" id="PF05726">
    <property type="entry name" value="Pirin_C"/>
    <property type="match status" value="1"/>
</dbReference>
<evidence type="ECO:0000259" key="5">
    <source>
        <dbReference type="Pfam" id="PF05726"/>
    </source>
</evidence>
<protein>
    <submittedName>
        <fullName evidence="6">Pirin family protein</fullName>
    </submittedName>
</protein>
<dbReference type="CDD" id="cd02909">
    <property type="entry name" value="cupin_pirin_N"/>
    <property type="match status" value="1"/>
</dbReference>
<comment type="cofactor">
    <cofactor evidence="2">
        <name>Fe cation</name>
        <dbReference type="ChEBI" id="CHEBI:24875"/>
    </cofactor>
    <text evidence="2">Binds 1 Fe cation per subunit.</text>
</comment>
<keyword evidence="7" id="KW-1185">Reference proteome</keyword>
<dbReference type="Gene3D" id="2.60.120.10">
    <property type="entry name" value="Jelly Rolls"/>
    <property type="match status" value="2"/>
</dbReference>
<feature type="binding site" evidence="2">
    <location>
        <position position="106"/>
    </location>
    <ligand>
        <name>Fe cation</name>
        <dbReference type="ChEBI" id="CHEBI:24875"/>
    </ligand>
</feature>
<keyword evidence="2" id="KW-0408">Iron</keyword>
<organism evidence="6 7">
    <name type="scientific">Dyadobacter frigoris</name>
    <dbReference type="NCBI Taxonomy" id="2576211"/>
    <lineage>
        <taxon>Bacteria</taxon>
        <taxon>Pseudomonadati</taxon>
        <taxon>Bacteroidota</taxon>
        <taxon>Cytophagia</taxon>
        <taxon>Cytophagales</taxon>
        <taxon>Spirosomataceae</taxon>
        <taxon>Dyadobacter</taxon>
    </lineage>
</organism>
<feature type="binding site" evidence="2">
    <location>
        <position position="62"/>
    </location>
    <ligand>
        <name>Fe cation</name>
        <dbReference type="ChEBI" id="CHEBI:24875"/>
    </ligand>
</feature>
<comment type="similarity">
    <text evidence="1 3">Belongs to the pirin family.</text>
</comment>
<gene>
    <name evidence="6" type="ORF">FDK13_22915</name>
</gene>
<sequence length="286" mass="31728">MKKIIAKYKAGYTDMGGLDTYRVMPSQEVAIDALEPFLFLNHHGPQIYPANNRGLPFGPHPHKGFETVTFIVDGDIVHTDNTGYNSKIEAGGIQWMTAGKGIIHSENSSKEFLKNGGNVEILQLWVNLPAKFKNVDPAYIGLQKDEIPHLILDDGKVIIDAISGNWEGEKAAIQSLADIHLATISFEKEGKYSITIPEGRTVLFYLISGQLIVNGEKIDKLNLVEFDDNEGTIQIEATEKSLLLIGHALPNNEPVVAQGPFVMNTRLEIQEAYADYQEGKFGKWKH</sequence>
<name>A0A4U6CZ94_9BACT</name>
<dbReference type="Pfam" id="PF02678">
    <property type="entry name" value="Pirin"/>
    <property type="match status" value="1"/>
</dbReference>
<dbReference type="InterPro" id="IPR012093">
    <property type="entry name" value="Pirin"/>
</dbReference>
<dbReference type="OrthoDB" id="321327at2"/>
<dbReference type="InterPro" id="IPR011051">
    <property type="entry name" value="RmlC_Cupin_sf"/>
</dbReference>
<dbReference type="PANTHER" id="PTHR43594:SF1">
    <property type="entry name" value="QUERCETIN 2,3-DIOXYGENASE PA2418-RELATED"/>
    <property type="match status" value="1"/>
</dbReference>
<dbReference type="CDD" id="cd02247">
    <property type="entry name" value="cupin_pirin_C"/>
    <property type="match status" value="1"/>
</dbReference>
<feature type="domain" description="Pirin N-terminal" evidence="4">
    <location>
        <begin position="22"/>
        <end position="126"/>
    </location>
</feature>
<comment type="caution">
    <text evidence="6">The sequence shown here is derived from an EMBL/GenBank/DDBJ whole genome shotgun (WGS) entry which is preliminary data.</text>
</comment>
<dbReference type="Proteomes" id="UP000304900">
    <property type="component" value="Unassembled WGS sequence"/>
</dbReference>
<dbReference type="EMBL" id="SZVO01000011">
    <property type="protein sequence ID" value="TKT89706.1"/>
    <property type="molecule type" value="Genomic_DNA"/>
</dbReference>
<reference evidence="6 7" key="1">
    <citation type="submission" date="2019-05" db="EMBL/GenBank/DDBJ databases">
        <title>Dyadobacter AR-3-8 sp. nov., isolated from arctic soil.</title>
        <authorList>
            <person name="Chaudhary D.K."/>
        </authorList>
    </citation>
    <scope>NUCLEOTIDE SEQUENCE [LARGE SCALE GENOMIC DNA]</scope>
    <source>
        <strain evidence="6 7">AR-3-8</strain>
    </source>
</reference>
<dbReference type="PIRSF" id="PIRSF006232">
    <property type="entry name" value="Pirin"/>
    <property type="match status" value="1"/>
</dbReference>
<dbReference type="SUPFAM" id="SSF51182">
    <property type="entry name" value="RmlC-like cupins"/>
    <property type="match status" value="1"/>
</dbReference>
<proteinExistence type="inferred from homology"/>
<dbReference type="AlphaFoldDB" id="A0A4U6CZ94"/>
<dbReference type="InterPro" id="IPR008778">
    <property type="entry name" value="Pirin_C_dom"/>
</dbReference>
<feature type="domain" description="Pirin C-terminal" evidence="5">
    <location>
        <begin position="183"/>
        <end position="282"/>
    </location>
</feature>
<evidence type="ECO:0000313" key="7">
    <source>
        <dbReference type="Proteomes" id="UP000304900"/>
    </source>
</evidence>
<dbReference type="InterPro" id="IPR053186">
    <property type="entry name" value="QDO-related"/>
</dbReference>
<accession>A0A4U6CZ94</accession>